<evidence type="ECO:0000313" key="3">
    <source>
        <dbReference type="Proteomes" id="UP001422074"/>
    </source>
</evidence>
<keyword evidence="3" id="KW-1185">Reference proteome</keyword>
<evidence type="ECO:0000313" key="2">
    <source>
        <dbReference type="EMBL" id="MEN2743982.1"/>
    </source>
</evidence>
<gene>
    <name evidence="2" type="ORF">ABCQ75_05445</name>
</gene>
<feature type="domain" description="HTH asnC-type" evidence="1">
    <location>
        <begin position="183"/>
        <end position="214"/>
    </location>
</feature>
<dbReference type="Proteomes" id="UP001422074">
    <property type="component" value="Unassembled WGS sequence"/>
</dbReference>
<name>A0ABU9WXS5_9MICC</name>
<dbReference type="PANTHER" id="PTHR30154:SF34">
    <property type="entry name" value="TRANSCRIPTIONAL REGULATOR AZLB"/>
    <property type="match status" value="1"/>
</dbReference>
<dbReference type="Pfam" id="PF13404">
    <property type="entry name" value="HTH_AsnC-type"/>
    <property type="match status" value="2"/>
</dbReference>
<dbReference type="EMBL" id="JBDFRB010000003">
    <property type="protein sequence ID" value="MEN2743982.1"/>
    <property type="molecule type" value="Genomic_DNA"/>
</dbReference>
<protein>
    <submittedName>
        <fullName evidence="2">AsnC family transcriptional regulator</fullName>
    </submittedName>
</protein>
<evidence type="ECO:0000259" key="1">
    <source>
        <dbReference type="Pfam" id="PF13404"/>
    </source>
</evidence>
<reference evidence="2 3" key="1">
    <citation type="submission" date="2024-05" db="EMBL/GenBank/DDBJ databases">
        <title>Sinomonas sp. nov., isolated from a waste landfill.</title>
        <authorList>
            <person name="Zhao Y."/>
        </authorList>
    </citation>
    <scope>NUCLEOTIDE SEQUENCE [LARGE SCALE GENOMIC DNA]</scope>
    <source>
        <strain evidence="2 3">CCTCC AB2014300</strain>
    </source>
</reference>
<dbReference type="Gene3D" id="1.10.10.10">
    <property type="entry name" value="Winged helix-like DNA-binding domain superfamily/Winged helix DNA-binding domain"/>
    <property type="match status" value="2"/>
</dbReference>
<proteinExistence type="predicted"/>
<comment type="caution">
    <text evidence="2">The sequence shown here is derived from an EMBL/GenBank/DDBJ whole genome shotgun (WGS) entry which is preliminary data.</text>
</comment>
<organism evidence="2 3">
    <name type="scientific">Sinomonas halotolerans</name>
    <dbReference type="NCBI Taxonomy" id="1644133"/>
    <lineage>
        <taxon>Bacteria</taxon>
        <taxon>Bacillati</taxon>
        <taxon>Actinomycetota</taxon>
        <taxon>Actinomycetes</taxon>
        <taxon>Micrococcales</taxon>
        <taxon>Micrococcaceae</taxon>
        <taxon>Sinomonas</taxon>
    </lineage>
</organism>
<accession>A0ABU9WXS5</accession>
<dbReference type="InterPro" id="IPR000485">
    <property type="entry name" value="AsnC-type_HTH_dom"/>
</dbReference>
<dbReference type="SUPFAM" id="SSF46785">
    <property type="entry name" value="Winged helix' DNA-binding domain"/>
    <property type="match status" value="1"/>
</dbReference>
<dbReference type="PANTHER" id="PTHR30154">
    <property type="entry name" value="LEUCINE-RESPONSIVE REGULATORY PROTEIN"/>
    <property type="match status" value="1"/>
</dbReference>
<sequence length="342" mass="37159">METLGEKDLALVNAVQIAPRAPWAQLGEIIDASPPALASRWERLRSRGLVWVTAQHTGRATHQVLSFSELLCRPAQRPEIIERLMETPHVLSIDVFSHRQALALTLAAPSMARLVGDVLDPLLGLEGVTDLESMVSLGMHVTAQNWRLSHLDRRQADALRSIDRRQRSEELRAGLGPEHGPVIALLQRDGRISASEVARVLGLSHATARRRLARVLSSEGFTLRCDMAQGASGFPITVQWFGRLPAADHAAAAQRLAAQSSRLRLVASVTGPRNFLVAMWLPSVNDILAAEKALTAAVPGLEIGESAIMMRPYKRLGWEIRADSSASGRLVPPPSLVEDGGT</sequence>
<dbReference type="InterPro" id="IPR036388">
    <property type="entry name" value="WH-like_DNA-bd_sf"/>
</dbReference>
<dbReference type="RefSeq" id="WP_345883659.1">
    <property type="nucleotide sequence ID" value="NZ_JBDFRB010000003.1"/>
</dbReference>
<feature type="domain" description="HTH asnC-type" evidence="1">
    <location>
        <begin position="6"/>
        <end position="45"/>
    </location>
</feature>
<dbReference type="InterPro" id="IPR036390">
    <property type="entry name" value="WH_DNA-bd_sf"/>
</dbReference>